<dbReference type="EMBL" id="OB660875">
    <property type="protein sequence ID" value="CAD7226615.1"/>
    <property type="molecule type" value="Genomic_DNA"/>
</dbReference>
<sequence>MLTPRSHHWSTENFSAKWNDKVRLRYGIAPQESVLIHGPNHALYPLSLFAVLAPGVTTVIVPSYLRENMAYEAQKMKARIAIIHNSLLETVESILKDEDVQIISSMPISQDRIVTSSKEEKDQHNECKSDIWTCLKQIVRTNLKLKPNLKTRIWFEDLTTREKIFYGELLEKAEGLAVKIYQYFGVKLEDGVLIHSLNHALYPVAMFAVLALGATGVITPWYLEQEIAHEAMQMKIRVAIVHNELLKNVQPILDSINVEIIPLEPCDGFSTSIRELVELELPTLQEEIDDLNESRKAINLEKHCPLMFYSSGTTGKPKPILHTHRSIFTWAYTTLPVLENDICVSTFQFCHVAANIFFVSTISNSGQLRHFSDYEAKQDLVKSLLESRATCMLSFPKDLIFLGKYAGKEGTLAIPSIRKIGFGGAPTPVSVMEQLQPILPNLTEPICLYGSTEVGITTSSQDVDTRTGSVGKVMLGCELKVVDLETGAALGANQKGEMYLKTLGMFRKYREPESANSEAFTDDGWFKTGDFGYYDEEEYIYVCNRIADIIRVRKAEGSTSYVSPSIIEDGIYALPQVKHVAVVGEDVEGGAQLPVAFVIKQEGMEISEQEILDLVKNNFKDEPEMHLHRVVFVEDLLMSSAGKVYRLAIRKQYNLTKTKTII</sequence>
<evidence type="ECO:0000256" key="1">
    <source>
        <dbReference type="ARBA" id="ARBA00004275"/>
    </source>
</evidence>
<evidence type="ECO:0000256" key="2">
    <source>
        <dbReference type="ARBA" id="ARBA00006432"/>
    </source>
</evidence>
<evidence type="ECO:0000256" key="4">
    <source>
        <dbReference type="ARBA" id="ARBA00023140"/>
    </source>
</evidence>
<accession>A0A7R8W8Z9</accession>
<dbReference type="GO" id="GO:0016405">
    <property type="term" value="F:CoA-ligase activity"/>
    <property type="evidence" value="ECO:0007669"/>
    <property type="project" value="TreeGrafter"/>
</dbReference>
<dbReference type="GO" id="GO:0005777">
    <property type="term" value="C:peroxisome"/>
    <property type="evidence" value="ECO:0007669"/>
    <property type="project" value="UniProtKB-SubCell"/>
</dbReference>
<reference evidence="7" key="1">
    <citation type="submission" date="2020-11" db="EMBL/GenBank/DDBJ databases">
        <authorList>
            <person name="Tran Van P."/>
        </authorList>
    </citation>
    <scope>NUCLEOTIDE SEQUENCE</scope>
</reference>
<dbReference type="Gene3D" id="3.40.50.12780">
    <property type="entry name" value="N-terminal domain of ligase-like"/>
    <property type="match status" value="1"/>
</dbReference>
<dbReference type="PANTHER" id="PTHR24096:SF149">
    <property type="entry name" value="AMP-BINDING DOMAIN-CONTAINING PROTEIN-RELATED"/>
    <property type="match status" value="1"/>
</dbReference>
<dbReference type="InterPro" id="IPR000873">
    <property type="entry name" value="AMP-dep_synth/lig_dom"/>
</dbReference>
<dbReference type="InterPro" id="IPR025110">
    <property type="entry name" value="AMP-bd_C"/>
</dbReference>
<proteinExistence type="inferred from homology"/>
<dbReference type="Pfam" id="PF00501">
    <property type="entry name" value="AMP-binding"/>
    <property type="match status" value="1"/>
</dbReference>
<dbReference type="Pfam" id="PF13193">
    <property type="entry name" value="AMP-binding_C"/>
    <property type="match status" value="1"/>
</dbReference>
<dbReference type="InterPro" id="IPR042099">
    <property type="entry name" value="ANL_N_sf"/>
</dbReference>
<gene>
    <name evidence="7" type="ORF">CTOB1V02_LOCUS4532</name>
</gene>
<evidence type="ECO:0000313" key="7">
    <source>
        <dbReference type="EMBL" id="CAD7226615.1"/>
    </source>
</evidence>
<keyword evidence="4" id="KW-0576">Peroxisome</keyword>
<dbReference type="Gene3D" id="3.30.300.30">
    <property type="match status" value="1"/>
</dbReference>
<dbReference type="Gene3D" id="3.40.50.980">
    <property type="match status" value="1"/>
</dbReference>
<dbReference type="PANTHER" id="PTHR24096">
    <property type="entry name" value="LONG-CHAIN-FATTY-ACID--COA LIGASE"/>
    <property type="match status" value="1"/>
</dbReference>
<dbReference type="InterPro" id="IPR045851">
    <property type="entry name" value="AMP-bd_C_sf"/>
</dbReference>
<feature type="domain" description="AMP-dependent synthetase/ligase" evidence="5">
    <location>
        <begin position="160"/>
        <end position="509"/>
    </location>
</feature>
<dbReference type="SUPFAM" id="SSF56801">
    <property type="entry name" value="Acetyl-CoA synthetase-like"/>
    <property type="match status" value="2"/>
</dbReference>
<comment type="similarity">
    <text evidence="2">Belongs to the ATP-dependent AMP-binding enzyme family.</text>
</comment>
<evidence type="ECO:0000256" key="3">
    <source>
        <dbReference type="ARBA" id="ARBA00022598"/>
    </source>
</evidence>
<evidence type="ECO:0000259" key="5">
    <source>
        <dbReference type="Pfam" id="PF00501"/>
    </source>
</evidence>
<organism evidence="7">
    <name type="scientific">Cyprideis torosa</name>
    <dbReference type="NCBI Taxonomy" id="163714"/>
    <lineage>
        <taxon>Eukaryota</taxon>
        <taxon>Metazoa</taxon>
        <taxon>Ecdysozoa</taxon>
        <taxon>Arthropoda</taxon>
        <taxon>Crustacea</taxon>
        <taxon>Oligostraca</taxon>
        <taxon>Ostracoda</taxon>
        <taxon>Podocopa</taxon>
        <taxon>Podocopida</taxon>
        <taxon>Cytherocopina</taxon>
        <taxon>Cytheroidea</taxon>
        <taxon>Cytherideidae</taxon>
        <taxon>Cyprideis</taxon>
    </lineage>
</organism>
<feature type="domain" description="AMP-binding enzyme C-terminal" evidence="6">
    <location>
        <begin position="567"/>
        <end position="643"/>
    </location>
</feature>
<comment type="subcellular location">
    <subcellularLocation>
        <location evidence="1">Peroxisome</location>
    </subcellularLocation>
</comment>
<dbReference type="AlphaFoldDB" id="A0A7R8W8Z9"/>
<keyword evidence="3" id="KW-0436">Ligase</keyword>
<name>A0A7R8W8Z9_9CRUS</name>
<protein>
    <submittedName>
        <fullName evidence="7">Uncharacterized protein</fullName>
    </submittedName>
</protein>
<evidence type="ECO:0000259" key="6">
    <source>
        <dbReference type="Pfam" id="PF13193"/>
    </source>
</evidence>
<dbReference type="OrthoDB" id="6378093at2759"/>